<evidence type="ECO:0000313" key="2">
    <source>
        <dbReference type="Proteomes" id="UP000309215"/>
    </source>
</evidence>
<comment type="caution">
    <text evidence="1">The sequence shown here is derived from an EMBL/GenBank/DDBJ whole genome shotgun (WGS) entry which is preliminary data.</text>
</comment>
<dbReference type="InterPro" id="IPR036922">
    <property type="entry name" value="Rieske_2Fe-2S_sf"/>
</dbReference>
<gene>
    <name evidence="1" type="ORF">E8A74_18610</name>
</gene>
<protein>
    <submittedName>
        <fullName evidence="1">Uncharacterized protein</fullName>
    </submittedName>
</protein>
<dbReference type="Proteomes" id="UP000309215">
    <property type="component" value="Unassembled WGS sequence"/>
</dbReference>
<organism evidence="1 2">
    <name type="scientific">Polyangium fumosum</name>
    <dbReference type="NCBI Taxonomy" id="889272"/>
    <lineage>
        <taxon>Bacteria</taxon>
        <taxon>Pseudomonadati</taxon>
        <taxon>Myxococcota</taxon>
        <taxon>Polyangia</taxon>
        <taxon>Polyangiales</taxon>
        <taxon>Polyangiaceae</taxon>
        <taxon>Polyangium</taxon>
    </lineage>
</organism>
<dbReference type="AlphaFoldDB" id="A0A4U1JAZ9"/>
<name>A0A4U1JAZ9_9BACT</name>
<keyword evidence="2" id="KW-1185">Reference proteome</keyword>
<proteinExistence type="predicted"/>
<dbReference type="SUPFAM" id="SSF50022">
    <property type="entry name" value="ISP domain"/>
    <property type="match status" value="1"/>
</dbReference>
<dbReference type="RefSeq" id="WP_170229218.1">
    <property type="nucleotide sequence ID" value="NZ_SSMQ01000018.1"/>
</dbReference>
<sequence length="108" mass="11727">MLTSDGGLFVALPEEKPASYAGREIFVGYALRPREVAARGRAALLLWGTEVLLGIGSDGRIYVTEEAMPGKGGRKVFRGFRATDEERAHIVAELHRMVFNLVGGVPRA</sequence>
<evidence type="ECO:0000313" key="1">
    <source>
        <dbReference type="EMBL" id="TKD06529.1"/>
    </source>
</evidence>
<dbReference type="GO" id="GO:0051537">
    <property type="term" value="F:2 iron, 2 sulfur cluster binding"/>
    <property type="evidence" value="ECO:0007669"/>
    <property type="project" value="InterPro"/>
</dbReference>
<dbReference type="EMBL" id="SSMQ01000018">
    <property type="protein sequence ID" value="TKD06529.1"/>
    <property type="molecule type" value="Genomic_DNA"/>
</dbReference>
<accession>A0A4U1JAZ9</accession>
<reference evidence="1 2" key="1">
    <citation type="submission" date="2019-04" db="EMBL/GenBank/DDBJ databases">
        <authorList>
            <person name="Li Y."/>
            <person name="Wang J."/>
        </authorList>
    </citation>
    <scope>NUCLEOTIDE SEQUENCE [LARGE SCALE GENOMIC DNA]</scope>
    <source>
        <strain evidence="1 2">DSM 14668</strain>
    </source>
</reference>